<dbReference type="AlphaFoldDB" id="A0A7S1PWY3"/>
<accession>A0A7S1PWY3</accession>
<reference evidence="6" key="1">
    <citation type="submission" date="2021-01" db="EMBL/GenBank/DDBJ databases">
        <authorList>
            <person name="Corre E."/>
            <person name="Pelletier E."/>
            <person name="Niang G."/>
            <person name="Scheremetjew M."/>
            <person name="Finn R."/>
            <person name="Kale V."/>
            <person name="Holt S."/>
            <person name="Cochrane G."/>
            <person name="Meng A."/>
            <person name="Brown T."/>
            <person name="Cohen L."/>
        </authorList>
    </citation>
    <scope>NUCLEOTIDE SEQUENCE</scope>
    <source>
        <strain evidence="6">CCAP 1951/1</strain>
    </source>
</reference>
<dbReference type="InterPro" id="IPR001680">
    <property type="entry name" value="WD40_rpt"/>
</dbReference>
<feature type="compositionally biased region" description="Low complexity" evidence="5">
    <location>
        <begin position="31"/>
        <end position="55"/>
    </location>
</feature>
<protein>
    <recommendedName>
        <fullName evidence="7">Guanine nucleotide-binding protein subunit beta-like protein</fullName>
    </recommendedName>
</protein>
<dbReference type="InterPro" id="IPR015943">
    <property type="entry name" value="WD40/YVTN_repeat-like_dom_sf"/>
</dbReference>
<feature type="compositionally biased region" description="Acidic residues" evidence="5">
    <location>
        <begin position="19"/>
        <end position="28"/>
    </location>
</feature>
<evidence type="ECO:0000256" key="4">
    <source>
        <dbReference type="PROSITE-ProRule" id="PRU00221"/>
    </source>
</evidence>
<evidence type="ECO:0008006" key="7">
    <source>
        <dbReference type="Google" id="ProtNLM"/>
    </source>
</evidence>
<keyword evidence="2" id="KW-0677">Repeat</keyword>
<dbReference type="SUPFAM" id="SSF50978">
    <property type="entry name" value="WD40 repeat-like"/>
    <property type="match status" value="1"/>
</dbReference>
<keyword evidence="3" id="KW-0689">Ribosomal protein</keyword>
<dbReference type="Gene3D" id="2.130.10.10">
    <property type="entry name" value="YVTN repeat-like/Quinoprotein amine dehydrogenase"/>
    <property type="match status" value="2"/>
</dbReference>
<feature type="repeat" description="WD" evidence="4">
    <location>
        <begin position="359"/>
        <end position="399"/>
    </location>
</feature>
<evidence type="ECO:0000256" key="2">
    <source>
        <dbReference type="ARBA" id="ARBA00022737"/>
    </source>
</evidence>
<sequence length="535" mass="58687">MGCGASTQSGEKRDKKYEDDDEESEGELSDVMSDTSATSESSTTSSKSVTRVTTTRLRMASSSAAVPKLHHPVYEPGMDMGDTQPSKPSRVDETNFLFGDFNVDKSDVARQRVERLNRVRRPSRVVDPEASARRQPMEVFMINDFVVSAMDDESNLPDQSAASVVIPTGFRRLTSMMVRTLVGHTDRVKALVLGREERSFLSAAITDSVVSMSDMKGHELNCYPGHDAYIVALAISRDGKFFTSSARDSTIGVWEYSTNREHAMKKQVRAFGADEAQNAISISLAFGYNNRHLIAGGQDGCCRVWEIERPGLPFVYDEHHGVIVSVSPHPSEPVVASASGDKQIHLWNYETGKLVTKPLVGHESAVISVTFTLDGNSILSNDDRTCRMWNASTGQATLTVKLDAVMPAQPKVPRETPQRRDSEYLRNIGMRYPKLAERLETALTGQNTPAFRAAQMERVTARTIFTVSALLPGALSNSYFAVASTTKEVFIINAATGQCEGAIPTKAPVFAMHSGTVEKLIFGDIFGNVYTATFR</sequence>
<feature type="repeat" description="WD" evidence="4">
    <location>
        <begin position="223"/>
        <end position="264"/>
    </location>
</feature>
<dbReference type="GO" id="GO:0005840">
    <property type="term" value="C:ribosome"/>
    <property type="evidence" value="ECO:0007669"/>
    <property type="project" value="UniProtKB-KW"/>
</dbReference>
<keyword evidence="1 4" id="KW-0853">WD repeat</keyword>
<organism evidence="6">
    <name type="scientific">Neobodo designis</name>
    <name type="common">Flagellated protozoan</name>
    <name type="synonym">Bodo designis</name>
    <dbReference type="NCBI Taxonomy" id="312471"/>
    <lineage>
        <taxon>Eukaryota</taxon>
        <taxon>Discoba</taxon>
        <taxon>Euglenozoa</taxon>
        <taxon>Kinetoplastea</taxon>
        <taxon>Metakinetoplastina</taxon>
        <taxon>Neobodonida</taxon>
        <taxon>Neobodo</taxon>
    </lineage>
</organism>
<gene>
    <name evidence="6" type="ORF">NDES1114_LOCUS9694</name>
</gene>
<dbReference type="InterPro" id="IPR050349">
    <property type="entry name" value="WD_LIS1/nudF_dynein_reg"/>
</dbReference>
<proteinExistence type="predicted"/>
<feature type="repeat" description="WD" evidence="4">
    <location>
        <begin position="316"/>
        <end position="357"/>
    </location>
</feature>
<feature type="region of interest" description="Disordered" evidence="5">
    <location>
        <begin position="1"/>
        <end position="65"/>
    </location>
</feature>
<dbReference type="PROSITE" id="PS00678">
    <property type="entry name" value="WD_REPEATS_1"/>
    <property type="match status" value="2"/>
</dbReference>
<dbReference type="PROSITE" id="PS50294">
    <property type="entry name" value="WD_REPEATS_REGION"/>
    <property type="match status" value="2"/>
</dbReference>
<evidence type="ECO:0000313" key="6">
    <source>
        <dbReference type="EMBL" id="CAD9105903.1"/>
    </source>
</evidence>
<dbReference type="SMART" id="SM00320">
    <property type="entry name" value="WD40"/>
    <property type="match status" value="5"/>
</dbReference>
<keyword evidence="3" id="KW-0687">Ribonucleoprotein</keyword>
<evidence type="ECO:0000256" key="5">
    <source>
        <dbReference type="SAM" id="MobiDB-lite"/>
    </source>
</evidence>
<dbReference type="PROSITE" id="PS50082">
    <property type="entry name" value="WD_REPEATS_2"/>
    <property type="match status" value="3"/>
</dbReference>
<dbReference type="InterPro" id="IPR019775">
    <property type="entry name" value="WD40_repeat_CS"/>
</dbReference>
<name>A0A7S1PWY3_NEODS</name>
<evidence type="ECO:0000256" key="1">
    <source>
        <dbReference type="ARBA" id="ARBA00022574"/>
    </source>
</evidence>
<dbReference type="PANTHER" id="PTHR44129">
    <property type="entry name" value="WD REPEAT-CONTAINING PROTEIN POP1"/>
    <property type="match status" value="1"/>
</dbReference>
<evidence type="ECO:0000256" key="3">
    <source>
        <dbReference type="ARBA" id="ARBA00022980"/>
    </source>
</evidence>
<dbReference type="Pfam" id="PF00400">
    <property type="entry name" value="WD40"/>
    <property type="match status" value="4"/>
</dbReference>
<dbReference type="EMBL" id="HBGF01014817">
    <property type="protein sequence ID" value="CAD9105903.1"/>
    <property type="molecule type" value="Transcribed_RNA"/>
</dbReference>
<dbReference type="InterPro" id="IPR036322">
    <property type="entry name" value="WD40_repeat_dom_sf"/>
</dbReference>